<dbReference type="STRING" id="51511.ENSCSAVP00000000227"/>
<protein>
    <recommendedName>
        <fullName evidence="2">Haloacid dehalogenase-like hydrolase domain-containing protein 3</fullName>
    </recommendedName>
</protein>
<organism evidence="3 4">
    <name type="scientific">Ciona savignyi</name>
    <name type="common">Pacific transparent sea squirt</name>
    <dbReference type="NCBI Taxonomy" id="51511"/>
    <lineage>
        <taxon>Eukaryota</taxon>
        <taxon>Metazoa</taxon>
        <taxon>Chordata</taxon>
        <taxon>Tunicata</taxon>
        <taxon>Ascidiacea</taxon>
        <taxon>Phlebobranchia</taxon>
        <taxon>Cionidae</taxon>
        <taxon>Ciona</taxon>
    </lineage>
</organism>
<dbReference type="HOGENOM" id="CLU_045011_8_0_1"/>
<evidence type="ECO:0000313" key="3">
    <source>
        <dbReference type="Ensembl" id="ENSCSAVP00000000227.1"/>
    </source>
</evidence>
<keyword evidence="4" id="KW-1185">Reference proteome</keyword>
<dbReference type="SUPFAM" id="SSF56784">
    <property type="entry name" value="HAD-like"/>
    <property type="match status" value="1"/>
</dbReference>
<dbReference type="Proteomes" id="UP000007875">
    <property type="component" value="Unassembled WGS sequence"/>
</dbReference>
<evidence type="ECO:0000313" key="4">
    <source>
        <dbReference type="Proteomes" id="UP000007875"/>
    </source>
</evidence>
<dbReference type="Pfam" id="PF00702">
    <property type="entry name" value="Hydrolase"/>
    <property type="match status" value="1"/>
</dbReference>
<proteinExistence type="inferred from homology"/>
<dbReference type="SFLD" id="SFLDG01129">
    <property type="entry name" value="C1.5:_HAD__Beta-PGM__Phosphata"/>
    <property type="match status" value="1"/>
</dbReference>
<reference evidence="3" key="2">
    <citation type="submission" date="2025-08" db="UniProtKB">
        <authorList>
            <consortium name="Ensembl"/>
        </authorList>
    </citation>
    <scope>IDENTIFICATION</scope>
</reference>
<reference evidence="3" key="3">
    <citation type="submission" date="2025-09" db="UniProtKB">
        <authorList>
            <consortium name="Ensembl"/>
        </authorList>
    </citation>
    <scope>IDENTIFICATION</scope>
</reference>
<dbReference type="SFLD" id="SFLDS00003">
    <property type="entry name" value="Haloacid_Dehalogenase"/>
    <property type="match status" value="1"/>
</dbReference>
<dbReference type="InParanoid" id="H2Y4H9"/>
<dbReference type="InterPro" id="IPR051828">
    <property type="entry name" value="HAD-like_hydrolase_domain"/>
</dbReference>
<evidence type="ECO:0000256" key="2">
    <source>
        <dbReference type="ARBA" id="ARBA00015556"/>
    </source>
</evidence>
<reference evidence="4" key="1">
    <citation type="submission" date="2003-08" db="EMBL/GenBank/DDBJ databases">
        <authorList>
            <person name="Birren B."/>
            <person name="Nusbaum C."/>
            <person name="Abebe A."/>
            <person name="Abouelleil A."/>
            <person name="Adekoya E."/>
            <person name="Ait-zahra M."/>
            <person name="Allen N."/>
            <person name="Allen T."/>
            <person name="An P."/>
            <person name="Anderson M."/>
            <person name="Anderson S."/>
            <person name="Arachchi H."/>
            <person name="Armbruster J."/>
            <person name="Bachantsang P."/>
            <person name="Baldwin J."/>
            <person name="Barry A."/>
            <person name="Bayul T."/>
            <person name="Blitshsteyn B."/>
            <person name="Bloom T."/>
            <person name="Blye J."/>
            <person name="Boguslavskiy L."/>
            <person name="Borowsky M."/>
            <person name="Boukhgalter B."/>
            <person name="Brunache A."/>
            <person name="Butler J."/>
            <person name="Calixte N."/>
            <person name="Calvo S."/>
            <person name="Camarata J."/>
            <person name="Campo K."/>
            <person name="Chang J."/>
            <person name="Cheshatsang Y."/>
            <person name="Citroen M."/>
            <person name="Collymore A."/>
            <person name="Considine T."/>
            <person name="Cook A."/>
            <person name="Cooke P."/>
            <person name="Corum B."/>
            <person name="Cuomo C."/>
            <person name="David R."/>
            <person name="Dawoe T."/>
            <person name="Degray S."/>
            <person name="Dodge S."/>
            <person name="Dooley K."/>
            <person name="Dorje P."/>
            <person name="Dorjee K."/>
            <person name="Dorris L."/>
            <person name="Duffey N."/>
            <person name="Dupes A."/>
            <person name="Elkins T."/>
            <person name="Engels R."/>
            <person name="Erickson J."/>
            <person name="Farina A."/>
            <person name="Faro S."/>
            <person name="Ferreira P."/>
            <person name="Fischer H."/>
            <person name="Fitzgerald M."/>
            <person name="Foley K."/>
            <person name="Gage D."/>
            <person name="Galagan J."/>
            <person name="Gearin G."/>
            <person name="Gnerre S."/>
            <person name="Gnirke A."/>
            <person name="Goyette A."/>
            <person name="Graham J."/>
            <person name="Grandbois E."/>
            <person name="Gyaltsen K."/>
            <person name="Hafez N."/>
            <person name="Hagopian D."/>
            <person name="Hagos B."/>
            <person name="Hall J."/>
            <person name="Hatcher B."/>
            <person name="Heller A."/>
            <person name="Higgins H."/>
            <person name="Honan T."/>
            <person name="Horn A."/>
            <person name="Houde N."/>
            <person name="Hughes L."/>
            <person name="Hulme W."/>
            <person name="Husby E."/>
            <person name="Iliev I."/>
            <person name="Jaffe D."/>
            <person name="Jones C."/>
            <person name="Kamal M."/>
            <person name="Kamat A."/>
            <person name="Kamvysselis M."/>
            <person name="Karlsson E."/>
            <person name="Kells C."/>
            <person name="Kieu A."/>
            <person name="Kisner P."/>
            <person name="Kodira C."/>
            <person name="Kulbokas E."/>
            <person name="Labutti K."/>
            <person name="Lama D."/>
            <person name="Landers T."/>
            <person name="Leger J."/>
            <person name="Levine S."/>
            <person name="Lewis D."/>
            <person name="Lewis T."/>
            <person name="Lindblad-toh K."/>
            <person name="Liu X."/>
            <person name="Lokyitsang T."/>
            <person name="Lokyitsang Y."/>
            <person name="Lucien O."/>
            <person name="Lui A."/>
            <person name="Ma L.J."/>
            <person name="Mabbitt R."/>
            <person name="Macdonald J."/>
            <person name="Maclean C."/>
            <person name="Major J."/>
            <person name="Manning J."/>
            <person name="Marabella R."/>
            <person name="Maru K."/>
            <person name="Matthews C."/>
            <person name="Mauceli E."/>
            <person name="Mccarthy M."/>
            <person name="Mcdonough S."/>
            <person name="Mcghee T."/>
            <person name="Meldrim J."/>
            <person name="Meneus L."/>
            <person name="Mesirov J."/>
            <person name="Mihalev A."/>
            <person name="Mihova T."/>
            <person name="Mikkelsen T."/>
            <person name="Mlenga V."/>
            <person name="Moru K."/>
            <person name="Mozes J."/>
            <person name="Mulrain L."/>
            <person name="Munson G."/>
            <person name="Naylor J."/>
            <person name="Newes C."/>
            <person name="Nguyen C."/>
            <person name="Nguyen N."/>
            <person name="Nguyen T."/>
            <person name="Nicol R."/>
            <person name="Nielsen C."/>
            <person name="Nizzari M."/>
            <person name="Norbu C."/>
            <person name="Norbu N."/>
            <person name="O'donnell P."/>
            <person name="Okoawo O."/>
            <person name="O'leary S."/>
            <person name="Omotosho B."/>
            <person name="O'neill K."/>
            <person name="Osman S."/>
            <person name="Parker S."/>
            <person name="Perrin D."/>
            <person name="Phunkhang P."/>
            <person name="Piqani B."/>
            <person name="Purcell S."/>
            <person name="Rachupka T."/>
            <person name="Ramasamy U."/>
            <person name="Rameau R."/>
            <person name="Ray V."/>
            <person name="Raymond C."/>
            <person name="Retta R."/>
            <person name="Richardson S."/>
            <person name="Rise C."/>
            <person name="Rodriguez J."/>
            <person name="Rogers J."/>
            <person name="Rogov P."/>
            <person name="Rutman M."/>
            <person name="Schupbach R."/>
            <person name="Seaman C."/>
            <person name="Settipalli S."/>
            <person name="Sharpe T."/>
            <person name="Sheridan J."/>
            <person name="Sherpa N."/>
            <person name="Shi J."/>
            <person name="Smirnov S."/>
            <person name="Smith C."/>
            <person name="Sougnez C."/>
            <person name="Spencer B."/>
            <person name="Stalker J."/>
            <person name="Stange-thomann N."/>
            <person name="Stavropoulos S."/>
            <person name="Stetson K."/>
            <person name="Stone C."/>
            <person name="Stone S."/>
            <person name="Stubbs M."/>
            <person name="Talamas J."/>
            <person name="Tchuinga P."/>
            <person name="Tenzing P."/>
            <person name="Tesfaye S."/>
            <person name="Theodore J."/>
            <person name="Thoulutsang Y."/>
            <person name="Topham K."/>
            <person name="Towey S."/>
            <person name="Tsamla T."/>
            <person name="Tsomo N."/>
            <person name="Vallee D."/>
            <person name="Vassiliev H."/>
            <person name="Venkataraman V."/>
            <person name="Vinson J."/>
            <person name="Vo A."/>
            <person name="Wade C."/>
            <person name="Wang S."/>
            <person name="Wangchuk T."/>
            <person name="Wangdi T."/>
            <person name="Whittaker C."/>
            <person name="Wilkinson J."/>
            <person name="Wu Y."/>
            <person name="Wyman D."/>
            <person name="Yadav S."/>
            <person name="Yang S."/>
            <person name="Yang X."/>
            <person name="Yeager S."/>
            <person name="Yee E."/>
            <person name="Young G."/>
            <person name="Zainoun J."/>
            <person name="Zembeck L."/>
            <person name="Zimmer A."/>
            <person name="Zody M."/>
            <person name="Lander E."/>
        </authorList>
    </citation>
    <scope>NUCLEOTIDE SEQUENCE [LARGE SCALE GENOMIC DNA]</scope>
</reference>
<evidence type="ECO:0000256" key="1">
    <source>
        <dbReference type="ARBA" id="ARBA00007958"/>
    </source>
</evidence>
<dbReference type="AlphaFoldDB" id="H2Y4H9"/>
<dbReference type="InterPro" id="IPR036412">
    <property type="entry name" value="HAD-like_sf"/>
</dbReference>
<dbReference type="Gene3D" id="3.40.50.1000">
    <property type="entry name" value="HAD superfamily/HAD-like"/>
    <property type="match status" value="1"/>
</dbReference>
<dbReference type="PANTHER" id="PTHR46191">
    <property type="match status" value="1"/>
</dbReference>
<dbReference type="Gene3D" id="1.10.150.720">
    <property type="entry name" value="Haloacid dehalogenase-like hydrolase"/>
    <property type="match status" value="1"/>
</dbReference>
<accession>H2Y4H9</accession>
<dbReference type="GO" id="GO:0005634">
    <property type="term" value="C:nucleus"/>
    <property type="evidence" value="ECO:0007669"/>
    <property type="project" value="TreeGrafter"/>
</dbReference>
<dbReference type="NCBIfam" id="TIGR01549">
    <property type="entry name" value="HAD-SF-IA-v1"/>
    <property type="match status" value="1"/>
</dbReference>
<sequence length="268" mass="30513">MRVIRLVTFDITGTILKVKTTVGEQYSKVLHKFYNQTCDSYDLQISFADSYKNHLKKSPMFGIHNGITSKEWWGSVFIEAVLNSSSRSLCEGSVVPYQVKDGVEIWKTCKSPQAEQLQSAVDDIYWNFQWLPCHSVVETLQTVANLKRTQDLTVGVISNNDERIFHTLKSSGIPMPFDFVISSHNYGFEKPDPRIFHAAIEKVKELHRKDIHPSEMLHVGDSLEKDYFGAISAGCNALLLDPTGQLNKENQEHIISSLNQVLKYFKQI</sequence>
<dbReference type="OMA" id="WWRQLIA"/>
<dbReference type="PANTHER" id="PTHR46191:SF2">
    <property type="entry name" value="HALOACID DEHALOGENASE-LIKE HYDROLASE DOMAIN-CONTAINING PROTEIN 3"/>
    <property type="match status" value="1"/>
</dbReference>
<dbReference type="eggNOG" id="KOG3085">
    <property type="taxonomic scope" value="Eukaryota"/>
</dbReference>
<dbReference type="InterPro" id="IPR006439">
    <property type="entry name" value="HAD-SF_hydro_IA"/>
</dbReference>
<dbReference type="InterPro" id="IPR044924">
    <property type="entry name" value="HAD-SF_hydro_IA_REG-2-like_cap"/>
</dbReference>
<dbReference type="InterPro" id="IPR023214">
    <property type="entry name" value="HAD_sf"/>
</dbReference>
<name>H2Y4H9_CIOSA</name>
<comment type="similarity">
    <text evidence="1">Belongs to the HAD-like hydrolase superfamily.</text>
</comment>
<dbReference type="GeneTree" id="ENSGT00390000015582"/>
<dbReference type="Ensembl" id="ENSCSAVT00000000229.1">
    <property type="protein sequence ID" value="ENSCSAVP00000000227.1"/>
    <property type="gene ID" value="ENSCSAVG00000000125.1"/>
</dbReference>